<dbReference type="InterPro" id="IPR007168">
    <property type="entry name" value="Phageshock_PspC_N"/>
</dbReference>
<keyword evidence="3 6" id="KW-0812">Transmembrane</keyword>
<evidence type="ECO:0000256" key="3">
    <source>
        <dbReference type="ARBA" id="ARBA00022692"/>
    </source>
</evidence>
<evidence type="ECO:0000256" key="5">
    <source>
        <dbReference type="ARBA" id="ARBA00023136"/>
    </source>
</evidence>
<organism evidence="8 9">
    <name type="scientific">Tessaracoccus palaemonis</name>
    <dbReference type="NCBI Taxonomy" id="2829499"/>
    <lineage>
        <taxon>Bacteria</taxon>
        <taxon>Bacillati</taxon>
        <taxon>Actinomycetota</taxon>
        <taxon>Actinomycetes</taxon>
        <taxon>Propionibacteriales</taxon>
        <taxon>Propionibacteriaceae</taxon>
        <taxon>Tessaracoccus</taxon>
    </lineage>
</organism>
<evidence type="ECO:0000259" key="7">
    <source>
        <dbReference type="Pfam" id="PF04024"/>
    </source>
</evidence>
<evidence type="ECO:0000256" key="4">
    <source>
        <dbReference type="ARBA" id="ARBA00022989"/>
    </source>
</evidence>
<accession>A0ABX8SMM3</accession>
<keyword evidence="4 6" id="KW-1133">Transmembrane helix</keyword>
<dbReference type="Proteomes" id="UP000824504">
    <property type="component" value="Chromosome"/>
</dbReference>
<keyword evidence="9" id="KW-1185">Reference proteome</keyword>
<feature type="domain" description="Phage shock protein PspC N-terminal" evidence="7">
    <location>
        <begin position="3"/>
        <end position="58"/>
    </location>
</feature>
<proteinExistence type="predicted"/>
<evidence type="ECO:0000313" key="9">
    <source>
        <dbReference type="Proteomes" id="UP000824504"/>
    </source>
</evidence>
<evidence type="ECO:0000256" key="2">
    <source>
        <dbReference type="ARBA" id="ARBA00022475"/>
    </source>
</evidence>
<gene>
    <name evidence="8" type="ORF">KDB89_03900</name>
</gene>
<reference evidence="8 9" key="1">
    <citation type="submission" date="2021-07" db="EMBL/GenBank/DDBJ databases">
        <title>complete genome sequencing of Tessaracoccus sp.J1M15.</title>
        <authorList>
            <person name="Bae J.-W."/>
            <person name="Kim D.-y."/>
        </authorList>
    </citation>
    <scope>NUCLEOTIDE SEQUENCE [LARGE SCALE GENOMIC DNA]</scope>
    <source>
        <strain evidence="8 9">J1M15</strain>
    </source>
</reference>
<dbReference type="RefSeq" id="WP_219083558.1">
    <property type="nucleotide sequence ID" value="NZ_CP079216.1"/>
</dbReference>
<protein>
    <submittedName>
        <fullName evidence="8">PspC domain-containing protein</fullName>
    </submittedName>
</protein>
<sequence length="86" mass="9024">MSLSRSNNAIVAGVAGGIAKAANLDPTWIRVAFVVLTVFSAGTALVVYALLWVILPKEGQSGTIAQDGIEKAKRWAADRKNTDVGI</sequence>
<keyword evidence="5 6" id="KW-0472">Membrane</keyword>
<keyword evidence="2" id="KW-1003">Cell membrane</keyword>
<dbReference type="PANTHER" id="PTHR33885">
    <property type="entry name" value="PHAGE SHOCK PROTEIN C"/>
    <property type="match status" value="1"/>
</dbReference>
<dbReference type="InterPro" id="IPR052027">
    <property type="entry name" value="PspC"/>
</dbReference>
<name>A0ABX8SMM3_9ACTN</name>
<comment type="subcellular location">
    <subcellularLocation>
        <location evidence="1">Cell membrane</location>
        <topology evidence="1">Single-pass membrane protein</topology>
    </subcellularLocation>
</comment>
<dbReference type="PANTHER" id="PTHR33885:SF3">
    <property type="entry name" value="PHAGE SHOCK PROTEIN C"/>
    <property type="match status" value="1"/>
</dbReference>
<evidence type="ECO:0000256" key="6">
    <source>
        <dbReference type="SAM" id="Phobius"/>
    </source>
</evidence>
<evidence type="ECO:0000256" key="1">
    <source>
        <dbReference type="ARBA" id="ARBA00004162"/>
    </source>
</evidence>
<dbReference type="EMBL" id="CP079216">
    <property type="protein sequence ID" value="QXT63630.1"/>
    <property type="molecule type" value="Genomic_DNA"/>
</dbReference>
<dbReference type="Pfam" id="PF04024">
    <property type="entry name" value="PspC"/>
    <property type="match status" value="1"/>
</dbReference>
<feature type="transmembrane region" description="Helical" evidence="6">
    <location>
        <begin position="31"/>
        <end position="55"/>
    </location>
</feature>
<evidence type="ECO:0000313" key="8">
    <source>
        <dbReference type="EMBL" id="QXT63630.1"/>
    </source>
</evidence>